<gene>
    <name evidence="2" type="ORF">GCM10007301_53350</name>
</gene>
<protein>
    <submittedName>
        <fullName evidence="2">Uncharacterized protein</fullName>
    </submittedName>
</protein>
<evidence type="ECO:0000313" key="3">
    <source>
        <dbReference type="Proteomes" id="UP000606044"/>
    </source>
</evidence>
<name>A0A917CH77_9HYPH</name>
<dbReference type="Proteomes" id="UP000606044">
    <property type="component" value="Unassembled WGS sequence"/>
</dbReference>
<accession>A0A917CH77</accession>
<organism evidence="2 3">
    <name type="scientific">Azorhizobium oxalatiphilum</name>
    <dbReference type="NCBI Taxonomy" id="980631"/>
    <lineage>
        <taxon>Bacteria</taxon>
        <taxon>Pseudomonadati</taxon>
        <taxon>Pseudomonadota</taxon>
        <taxon>Alphaproteobacteria</taxon>
        <taxon>Hyphomicrobiales</taxon>
        <taxon>Xanthobacteraceae</taxon>
        <taxon>Azorhizobium</taxon>
    </lineage>
</organism>
<feature type="chain" id="PRO_5036872340" evidence="1">
    <location>
        <begin position="22"/>
        <end position="85"/>
    </location>
</feature>
<reference evidence="2" key="1">
    <citation type="journal article" date="2014" name="Int. J. Syst. Evol. Microbiol.">
        <title>Complete genome sequence of Corynebacterium casei LMG S-19264T (=DSM 44701T), isolated from a smear-ripened cheese.</title>
        <authorList>
            <consortium name="US DOE Joint Genome Institute (JGI-PGF)"/>
            <person name="Walter F."/>
            <person name="Albersmeier A."/>
            <person name="Kalinowski J."/>
            <person name="Ruckert C."/>
        </authorList>
    </citation>
    <scope>NUCLEOTIDE SEQUENCE</scope>
    <source>
        <strain evidence="2">CCM 7897</strain>
    </source>
</reference>
<proteinExistence type="predicted"/>
<reference evidence="2" key="2">
    <citation type="submission" date="2020-09" db="EMBL/GenBank/DDBJ databases">
        <authorList>
            <person name="Sun Q."/>
            <person name="Sedlacek I."/>
        </authorList>
    </citation>
    <scope>NUCLEOTIDE SEQUENCE</scope>
    <source>
        <strain evidence="2">CCM 7897</strain>
    </source>
</reference>
<evidence type="ECO:0000256" key="1">
    <source>
        <dbReference type="SAM" id="SignalP"/>
    </source>
</evidence>
<evidence type="ECO:0000313" key="2">
    <source>
        <dbReference type="EMBL" id="GGF86769.1"/>
    </source>
</evidence>
<dbReference type="EMBL" id="BMCT01000011">
    <property type="protein sequence ID" value="GGF86769.1"/>
    <property type="molecule type" value="Genomic_DNA"/>
</dbReference>
<comment type="caution">
    <text evidence="2">The sequence shown here is derived from an EMBL/GenBank/DDBJ whole genome shotgun (WGS) entry which is preliminary data.</text>
</comment>
<feature type="signal peptide" evidence="1">
    <location>
        <begin position="1"/>
        <end position="21"/>
    </location>
</feature>
<sequence length="85" mass="8788">MSKFFNKSLIAGVALGVGAMAGGQALLNAPALANQPFMEAALGSLQAAKANLIKAEPNKGGHRERAIELVNQAINQTEQGIAFAR</sequence>
<dbReference type="RefSeq" id="WP_188583911.1">
    <property type="nucleotide sequence ID" value="NZ_BMCT01000011.1"/>
</dbReference>
<keyword evidence="1" id="KW-0732">Signal</keyword>
<dbReference type="AlphaFoldDB" id="A0A917CH77"/>
<keyword evidence="3" id="KW-1185">Reference proteome</keyword>